<dbReference type="Gene3D" id="3.30.710.10">
    <property type="entry name" value="Potassium Channel Kv1.1, Chain A"/>
    <property type="match status" value="1"/>
</dbReference>
<evidence type="ECO:0000313" key="4">
    <source>
        <dbReference type="Proteomes" id="UP001432322"/>
    </source>
</evidence>
<feature type="region of interest" description="Disordered" evidence="1">
    <location>
        <begin position="1"/>
        <end position="23"/>
    </location>
</feature>
<comment type="caution">
    <text evidence="3">The sequence shown here is derived from an EMBL/GenBank/DDBJ whole genome shotgun (WGS) entry which is preliminary data.</text>
</comment>
<reference evidence="3" key="1">
    <citation type="submission" date="2023-10" db="EMBL/GenBank/DDBJ databases">
        <title>Genome assembly of Pristionchus species.</title>
        <authorList>
            <person name="Yoshida K."/>
            <person name="Sommer R.J."/>
        </authorList>
    </citation>
    <scope>NUCLEOTIDE SEQUENCE</scope>
    <source>
        <strain evidence="3">RS5133</strain>
    </source>
</reference>
<evidence type="ECO:0000256" key="1">
    <source>
        <dbReference type="SAM" id="MobiDB-lite"/>
    </source>
</evidence>
<evidence type="ECO:0000259" key="2">
    <source>
        <dbReference type="PROSITE" id="PS50097"/>
    </source>
</evidence>
<feature type="domain" description="BTB" evidence="2">
    <location>
        <begin position="144"/>
        <end position="211"/>
    </location>
</feature>
<proteinExistence type="predicted"/>
<dbReference type="CDD" id="cd18186">
    <property type="entry name" value="BTB_POZ_ZBTB_KLHL-like"/>
    <property type="match status" value="1"/>
</dbReference>
<dbReference type="SMART" id="SM00225">
    <property type="entry name" value="BTB"/>
    <property type="match status" value="1"/>
</dbReference>
<dbReference type="InterPro" id="IPR011333">
    <property type="entry name" value="SKP1/BTB/POZ_sf"/>
</dbReference>
<name>A0AAV5VNC4_9BILA</name>
<dbReference type="PANTHER" id="PTHR22744">
    <property type="entry name" value="HELIX LOOP HELIX PROTEIN 21-RELATED"/>
    <property type="match status" value="1"/>
</dbReference>
<dbReference type="AlphaFoldDB" id="A0AAV5VNC4"/>
<organism evidence="3 4">
    <name type="scientific">Pristionchus fissidentatus</name>
    <dbReference type="NCBI Taxonomy" id="1538716"/>
    <lineage>
        <taxon>Eukaryota</taxon>
        <taxon>Metazoa</taxon>
        <taxon>Ecdysozoa</taxon>
        <taxon>Nematoda</taxon>
        <taxon>Chromadorea</taxon>
        <taxon>Rhabditida</taxon>
        <taxon>Rhabditina</taxon>
        <taxon>Diplogasteromorpha</taxon>
        <taxon>Diplogasteroidea</taxon>
        <taxon>Neodiplogasteridae</taxon>
        <taxon>Pristionchus</taxon>
    </lineage>
</organism>
<protein>
    <recommendedName>
        <fullName evidence="2">BTB domain-containing protein</fullName>
    </recommendedName>
</protein>
<dbReference type="InterPro" id="IPR000210">
    <property type="entry name" value="BTB/POZ_dom"/>
</dbReference>
<dbReference type="PROSITE" id="PS50097">
    <property type="entry name" value="BTB"/>
    <property type="match status" value="1"/>
</dbReference>
<evidence type="ECO:0000313" key="3">
    <source>
        <dbReference type="EMBL" id="GMT20921.1"/>
    </source>
</evidence>
<keyword evidence="4" id="KW-1185">Reference proteome</keyword>
<dbReference type="Pfam" id="PF00651">
    <property type="entry name" value="BTB"/>
    <property type="match status" value="1"/>
</dbReference>
<dbReference type="SUPFAM" id="SSF54695">
    <property type="entry name" value="POZ domain"/>
    <property type="match status" value="1"/>
</dbReference>
<sequence>MSTPPAKKSKGPDTIQLTSSDGWSTLGEGEKAVVVARCNTRELSVSYKDGRTEVALRCDKGAESELWWCYASFRLIARYKNAYGDSHFTGSKLWLNSWDPAPHIVQFAPFALACYSVEVQITLAQEDDGDSFRVRSTLEVTDARDGCLVCEGQKLHVNKQSLATQSSYFNALFFGDFKEKNQNEIEIKDVTYEDLKSLIVVMYGGAVKSITVDTVAHWAQLADRFDLKIVEDRVVNFILGCDFISIHQKLLLSEKYNLAMLKERLLSMYERSDLIELPNSNEYAQFSIDLTREMHRKLAAVCDK</sequence>
<accession>A0AAV5VNC4</accession>
<gene>
    <name evidence="3" type="ORF">PFISCL1PPCAC_12218</name>
</gene>
<dbReference type="EMBL" id="BTSY01000003">
    <property type="protein sequence ID" value="GMT20921.1"/>
    <property type="molecule type" value="Genomic_DNA"/>
</dbReference>
<dbReference type="Proteomes" id="UP001432322">
    <property type="component" value="Unassembled WGS sequence"/>
</dbReference>
<dbReference type="PANTHER" id="PTHR22744:SF14">
    <property type="entry name" value="BTB DOMAIN-CONTAINING PROTEIN-RELATED"/>
    <property type="match status" value="1"/>
</dbReference>